<keyword evidence="2" id="KW-1185">Reference proteome</keyword>
<dbReference type="Gene3D" id="3.40.50.1000">
    <property type="entry name" value="HAD superfamily/HAD-like"/>
    <property type="match status" value="1"/>
</dbReference>
<dbReference type="EMBL" id="AP025739">
    <property type="protein sequence ID" value="BDI31865.1"/>
    <property type="molecule type" value="Genomic_DNA"/>
</dbReference>
<dbReference type="PRINTS" id="PR00413">
    <property type="entry name" value="HADHALOGNASE"/>
</dbReference>
<dbReference type="RefSeq" id="WP_119324106.1">
    <property type="nucleotide sequence ID" value="NZ_AP025739.1"/>
</dbReference>
<evidence type="ECO:0000313" key="1">
    <source>
        <dbReference type="EMBL" id="BDI31865.1"/>
    </source>
</evidence>
<dbReference type="Proteomes" id="UP000287394">
    <property type="component" value="Chromosome"/>
</dbReference>
<dbReference type="NCBIfam" id="TIGR01549">
    <property type="entry name" value="HAD-SF-IA-v1"/>
    <property type="match status" value="1"/>
</dbReference>
<dbReference type="InterPro" id="IPR023198">
    <property type="entry name" value="PGP-like_dom2"/>
</dbReference>
<dbReference type="InterPro" id="IPR023214">
    <property type="entry name" value="HAD_sf"/>
</dbReference>
<dbReference type="SFLD" id="SFLDS00003">
    <property type="entry name" value="Haloacid_Dehalogenase"/>
    <property type="match status" value="1"/>
</dbReference>
<protein>
    <submittedName>
        <fullName evidence="1">Hydrolase</fullName>
    </submittedName>
</protein>
<dbReference type="Gene3D" id="1.10.150.240">
    <property type="entry name" value="Putative phosphatase, domain 2"/>
    <property type="match status" value="1"/>
</dbReference>
<dbReference type="OrthoDB" id="9802350at2"/>
<dbReference type="InterPro" id="IPR036412">
    <property type="entry name" value="HAD-like_sf"/>
</dbReference>
<dbReference type="PANTHER" id="PTHR46191:SF2">
    <property type="entry name" value="HALOACID DEHALOGENASE-LIKE HYDROLASE DOMAIN-CONTAINING PROTEIN 3"/>
    <property type="match status" value="1"/>
</dbReference>
<dbReference type="InterPro" id="IPR006439">
    <property type="entry name" value="HAD-SF_hydro_IA"/>
</dbReference>
<organism evidence="1 2">
    <name type="scientific">Capsulimonas corticalis</name>
    <dbReference type="NCBI Taxonomy" id="2219043"/>
    <lineage>
        <taxon>Bacteria</taxon>
        <taxon>Bacillati</taxon>
        <taxon>Armatimonadota</taxon>
        <taxon>Armatimonadia</taxon>
        <taxon>Capsulimonadales</taxon>
        <taxon>Capsulimonadaceae</taxon>
        <taxon>Capsulimonas</taxon>
    </lineage>
</organism>
<reference evidence="1 2" key="1">
    <citation type="journal article" date="2019" name="Int. J. Syst. Evol. Microbiol.">
        <title>Capsulimonas corticalis gen. nov., sp. nov., an aerobic capsulated bacterium, of a novel bacterial order, Capsulimonadales ord. nov., of the class Armatimonadia of the phylum Armatimonadetes.</title>
        <authorList>
            <person name="Li J."/>
            <person name="Kudo C."/>
            <person name="Tonouchi A."/>
        </authorList>
    </citation>
    <scope>NUCLEOTIDE SEQUENCE [LARGE SCALE GENOMIC DNA]</scope>
    <source>
        <strain evidence="1 2">AX-7</strain>
    </source>
</reference>
<sequence length="241" mass="27197">MTNHKSPIRAIFFDVGDTLVFDNPSQIDRVHIAATACGLDFERARMDAAFRHVEDYALERYVLGETQDDPQVARRCMDILWERFGAAALDDDQWIQLQQAYAAVPYVRELREEIPSLLRALKSEGFQIGVVSDWTIDLETLLTEMGVREHLDALAVSDIVGCTKPDPRIFQEALTQAGVAPEETIHIGDFYELDVVGARAAGMQAALFDWRGRAPNADCPRFTTFAQMLSFVRELYEPNRA</sequence>
<dbReference type="InterPro" id="IPR051828">
    <property type="entry name" value="HAD-like_hydrolase_domain"/>
</dbReference>
<dbReference type="KEGG" id="ccot:CCAX7_39160"/>
<accession>A0A402D3N3</accession>
<dbReference type="AlphaFoldDB" id="A0A402D3N3"/>
<dbReference type="Pfam" id="PF00702">
    <property type="entry name" value="Hydrolase"/>
    <property type="match status" value="1"/>
</dbReference>
<dbReference type="SUPFAM" id="SSF56784">
    <property type="entry name" value="HAD-like"/>
    <property type="match status" value="1"/>
</dbReference>
<keyword evidence="1" id="KW-0378">Hydrolase</keyword>
<name>A0A402D3N3_9BACT</name>
<evidence type="ECO:0000313" key="2">
    <source>
        <dbReference type="Proteomes" id="UP000287394"/>
    </source>
</evidence>
<dbReference type="PANTHER" id="PTHR46191">
    <property type="match status" value="1"/>
</dbReference>
<gene>
    <name evidence="1" type="ORF">CCAX7_39160</name>
</gene>
<dbReference type="SFLD" id="SFLDG01129">
    <property type="entry name" value="C1.5:_HAD__Beta-PGM__Phosphata"/>
    <property type="match status" value="1"/>
</dbReference>
<dbReference type="GO" id="GO:0016787">
    <property type="term" value="F:hydrolase activity"/>
    <property type="evidence" value="ECO:0007669"/>
    <property type="project" value="UniProtKB-KW"/>
</dbReference>
<proteinExistence type="predicted"/>